<comment type="caution">
    <text evidence="1">The sequence shown here is derived from an EMBL/GenBank/DDBJ whole genome shotgun (WGS) entry which is preliminary data.</text>
</comment>
<proteinExistence type="predicted"/>
<organism evidence="1 2">
    <name type="scientific">Vitis vinifera</name>
    <name type="common">Grape</name>
    <dbReference type="NCBI Taxonomy" id="29760"/>
    <lineage>
        <taxon>Eukaryota</taxon>
        <taxon>Viridiplantae</taxon>
        <taxon>Streptophyta</taxon>
        <taxon>Embryophyta</taxon>
        <taxon>Tracheophyta</taxon>
        <taxon>Spermatophyta</taxon>
        <taxon>Magnoliopsida</taxon>
        <taxon>eudicotyledons</taxon>
        <taxon>Gunneridae</taxon>
        <taxon>Pentapetalae</taxon>
        <taxon>rosids</taxon>
        <taxon>Vitales</taxon>
        <taxon>Vitaceae</taxon>
        <taxon>Viteae</taxon>
        <taxon>Vitis</taxon>
    </lineage>
</organism>
<name>A0A438FQJ0_VITVI</name>
<dbReference type="AlphaFoldDB" id="A0A438FQJ0"/>
<dbReference type="EMBL" id="QGNW01000782">
    <property type="protein sequence ID" value="RVW62205.1"/>
    <property type="molecule type" value="Genomic_DNA"/>
</dbReference>
<accession>A0A438FQJ0</accession>
<protein>
    <submittedName>
        <fullName evidence="1">Uncharacterized protein</fullName>
    </submittedName>
</protein>
<dbReference type="Proteomes" id="UP000288805">
    <property type="component" value="Unassembled WGS sequence"/>
</dbReference>
<reference evidence="1 2" key="1">
    <citation type="journal article" date="2018" name="PLoS Genet.">
        <title>Population sequencing reveals clonal diversity and ancestral inbreeding in the grapevine cultivar Chardonnay.</title>
        <authorList>
            <person name="Roach M.J."/>
            <person name="Johnson D.L."/>
            <person name="Bohlmann J."/>
            <person name="van Vuuren H.J."/>
            <person name="Jones S.J."/>
            <person name="Pretorius I.S."/>
            <person name="Schmidt S.A."/>
            <person name="Borneman A.R."/>
        </authorList>
    </citation>
    <scope>NUCLEOTIDE SEQUENCE [LARGE SCALE GENOMIC DNA]</scope>
    <source>
        <strain evidence="2">cv. Chardonnay</strain>
        <tissue evidence="1">Leaf</tissue>
    </source>
</reference>
<sequence>MMLHNFGKPQWILIKKVTEAIGCRGCCRSKCCLLLAYGCLGLG</sequence>
<gene>
    <name evidence="1" type="ORF">CK203_066440</name>
</gene>
<evidence type="ECO:0000313" key="2">
    <source>
        <dbReference type="Proteomes" id="UP000288805"/>
    </source>
</evidence>
<evidence type="ECO:0000313" key="1">
    <source>
        <dbReference type="EMBL" id="RVW62205.1"/>
    </source>
</evidence>